<accession>A0A0R1V9U4</accession>
<evidence type="ECO:0000256" key="1">
    <source>
        <dbReference type="ARBA" id="ARBA00004945"/>
    </source>
</evidence>
<dbReference type="CDD" id="cd09008">
    <property type="entry name" value="MTAN"/>
    <property type="match status" value="1"/>
</dbReference>
<comment type="caution">
    <text evidence="7">The sequence shown here is derived from an EMBL/GenBank/DDBJ whole genome shotgun (WGS) entry which is preliminary data.</text>
</comment>
<feature type="domain" description="Nucleoside phosphorylase" evidence="6">
    <location>
        <begin position="2"/>
        <end position="227"/>
    </location>
</feature>
<dbReference type="GO" id="GO:0008782">
    <property type="term" value="F:adenosylhomocysteine nucleosidase activity"/>
    <property type="evidence" value="ECO:0007669"/>
    <property type="project" value="UniProtKB-EC"/>
</dbReference>
<evidence type="ECO:0000313" key="8">
    <source>
        <dbReference type="Proteomes" id="UP000051307"/>
    </source>
</evidence>
<dbReference type="GO" id="GO:0009164">
    <property type="term" value="P:nucleoside catabolic process"/>
    <property type="evidence" value="ECO:0007669"/>
    <property type="project" value="InterPro"/>
</dbReference>
<dbReference type="PANTHER" id="PTHR46832">
    <property type="entry name" value="5'-METHYLTHIOADENOSINE/S-ADENOSYLHOMOCYSTEINE NUCLEOSIDASE"/>
    <property type="match status" value="1"/>
</dbReference>
<keyword evidence="5" id="KW-0486">Methionine biosynthesis</keyword>
<dbReference type="Proteomes" id="UP000051307">
    <property type="component" value="Unassembled WGS sequence"/>
</dbReference>
<dbReference type="NCBIfam" id="NF004079">
    <property type="entry name" value="PRK05584.1"/>
    <property type="match status" value="1"/>
</dbReference>
<evidence type="ECO:0000256" key="5">
    <source>
        <dbReference type="ARBA" id="ARBA00023167"/>
    </source>
</evidence>
<evidence type="ECO:0000313" key="7">
    <source>
        <dbReference type="EMBL" id="KRM02239.1"/>
    </source>
</evidence>
<dbReference type="GO" id="GO:0019509">
    <property type="term" value="P:L-methionine salvage from methylthioadenosine"/>
    <property type="evidence" value="ECO:0007669"/>
    <property type="project" value="UniProtKB-UniPathway"/>
</dbReference>
<evidence type="ECO:0000256" key="4">
    <source>
        <dbReference type="ARBA" id="ARBA00022801"/>
    </source>
</evidence>
<dbReference type="EMBL" id="AZFU01000044">
    <property type="protein sequence ID" value="KRM02239.1"/>
    <property type="molecule type" value="Genomic_DNA"/>
</dbReference>
<comment type="pathway">
    <text evidence="1">Amino-acid biosynthesis; L-methionine biosynthesis via salvage pathway; S-methyl-5-thio-alpha-D-ribose 1-phosphate from S-methyl-5'-thioadenosine (hydrolase route): step 1/2.</text>
</comment>
<dbReference type="PATRIC" id="fig|1423767.3.peg.1909"/>
<keyword evidence="4" id="KW-0378">Hydrolase</keyword>
<dbReference type="SUPFAM" id="SSF53167">
    <property type="entry name" value="Purine and uridine phosphorylases"/>
    <property type="match status" value="1"/>
</dbReference>
<evidence type="ECO:0000256" key="2">
    <source>
        <dbReference type="ARBA" id="ARBA00011974"/>
    </source>
</evidence>
<reference evidence="7 8" key="1">
    <citation type="journal article" date="2015" name="Genome Announc.">
        <title>Expanding the biotechnology potential of lactobacilli through comparative genomics of 213 strains and associated genera.</title>
        <authorList>
            <person name="Sun Z."/>
            <person name="Harris H.M."/>
            <person name="McCann A."/>
            <person name="Guo C."/>
            <person name="Argimon S."/>
            <person name="Zhang W."/>
            <person name="Yang X."/>
            <person name="Jeffery I.B."/>
            <person name="Cooney J.C."/>
            <person name="Kagawa T.F."/>
            <person name="Liu W."/>
            <person name="Song Y."/>
            <person name="Salvetti E."/>
            <person name="Wrobel A."/>
            <person name="Rasinkangas P."/>
            <person name="Parkhill J."/>
            <person name="Rea M.C."/>
            <person name="O'Sullivan O."/>
            <person name="Ritari J."/>
            <person name="Douillard F.P."/>
            <person name="Paul Ross R."/>
            <person name="Yang R."/>
            <person name="Briner A.E."/>
            <person name="Felis G.E."/>
            <person name="de Vos W.M."/>
            <person name="Barrangou R."/>
            <person name="Klaenhammer T.R."/>
            <person name="Caufield P.W."/>
            <person name="Cui Y."/>
            <person name="Zhang H."/>
            <person name="O'Toole P.W."/>
        </authorList>
    </citation>
    <scope>NUCLEOTIDE SEQUENCE [LARGE SCALE GENOMIC DNA]</scope>
    <source>
        <strain evidence="7 8">DSM 16761</strain>
    </source>
</reference>
<dbReference type="UniPathway" id="UPA00904">
    <property type="reaction ID" value="UER00871"/>
</dbReference>
<dbReference type="InterPro" id="IPR010049">
    <property type="entry name" value="MTA_SAH_Nsdase"/>
</dbReference>
<dbReference type="eggNOG" id="COG0775">
    <property type="taxonomic scope" value="Bacteria"/>
</dbReference>
<dbReference type="GO" id="GO:0005829">
    <property type="term" value="C:cytosol"/>
    <property type="evidence" value="ECO:0007669"/>
    <property type="project" value="TreeGrafter"/>
</dbReference>
<dbReference type="EC" id="3.2.2.9" evidence="2"/>
<evidence type="ECO:0000259" key="6">
    <source>
        <dbReference type="Pfam" id="PF01048"/>
    </source>
</evidence>
<sequence>MKIAIIVPMAEEAEFYRNHFHAEKKEMFGSTEFEHFSVNGNDVYLGLSGIGKVQAAMNLSSLLTSVDIDVIFMTGSAGALKEDVHQEDLVLPNAFAYYDAHNTAAGDYVEGQIPQQPAQFVLDSPERTAFADYLKKQNVAFREGLVVTGDSFIASSKQKEAIKKNFPDALCVEMEGAAFAQVAHAFNKPLVAMRAMSDNGDGSANEDFDAFVKKVGAKAAKLISDYVEKMN</sequence>
<dbReference type="InterPro" id="IPR000845">
    <property type="entry name" value="Nucleoside_phosphorylase_d"/>
</dbReference>
<dbReference type="PANTHER" id="PTHR46832:SF1">
    <property type="entry name" value="5'-METHYLTHIOADENOSINE_S-ADENOSYLHOMOCYSTEINE NUCLEOSIDASE"/>
    <property type="match status" value="1"/>
</dbReference>
<name>A0A0R1V9U4_9LACO</name>
<dbReference type="NCBIfam" id="TIGR01704">
    <property type="entry name" value="MTA_SAH-Nsdase"/>
    <property type="match status" value="1"/>
</dbReference>
<evidence type="ECO:0000256" key="3">
    <source>
        <dbReference type="ARBA" id="ARBA00022605"/>
    </source>
</evidence>
<dbReference type="OrthoDB" id="9792278at2"/>
<dbReference type="InterPro" id="IPR035994">
    <property type="entry name" value="Nucleoside_phosphorylase_sf"/>
</dbReference>
<dbReference type="Pfam" id="PF01048">
    <property type="entry name" value="PNP_UDP_1"/>
    <property type="match status" value="1"/>
</dbReference>
<dbReference type="Gene3D" id="3.40.50.1580">
    <property type="entry name" value="Nucleoside phosphorylase domain"/>
    <property type="match status" value="1"/>
</dbReference>
<organism evidence="7 8">
    <name type="scientific">Lactobacillus kitasatonis DSM 16761 = JCM 1039</name>
    <dbReference type="NCBI Taxonomy" id="1423767"/>
    <lineage>
        <taxon>Bacteria</taxon>
        <taxon>Bacillati</taxon>
        <taxon>Bacillota</taxon>
        <taxon>Bacilli</taxon>
        <taxon>Lactobacillales</taxon>
        <taxon>Lactobacillaceae</taxon>
        <taxon>Lactobacillus</taxon>
    </lineage>
</organism>
<protein>
    <recommendedName>
        <fullName evidence="2">adenosylhomocysteine nucleosidase</fullName>
        <ecNumber evidence="2">3.2.2.9</ecNumber>
    </recommendedName>
</protein>
<keyword evidence="3" id="KW-0028">Amino-acid biosynthesis</keyword>
<dbReference type="AlphaFoldDB" id="A0A0R1V9U4"/>
<dbReference type="GO" id="GO:0008930">
    <property type="term" value="F:methylthioadenosine nucleosidase activity"/>
    <property type="evidence" value="ECO:0007669"/>
    <property type="project" value="InterPro"/>
</dbReference>
<dbReference type="GO" id="GO:0019284">
    <property type="term" value="P:L-methionine salvage from S-adenosylmethionine"/>
    <property type="evidence" value="ECO:0007669"/>
    <property type="project" value="TreeGrafter"/>
</dbReference>
<gene>
    <name evidence="7" type="ORF">FC59_GL001841</name>
</gene>
<proteinExistence type="predicted"/>
<dbReference type="RefSeq" id="WP_025014375.1">
    <property type="nucleotide sequence ID" value="NZ_AZFU01000044.1"/>
</dbReference>